<dbReference type="InterPro" id="IPR002582">
    <property type="entry name" value="ACPS"/>
</dbReference>
<dbReference type="AlphaFoldDB" id="A0A6A5C102"/>
<evidence type="ECO:0000256" key="1">
    <source>
        <dbReference type="SAM" id="MobiDB-lite"/>
    </source>
</evidence>
<dbReference type="VEuPathDB" id="AmoebaDB:NfTy_053740"/>
<feature type="region of interest" description="Disordered" evidence="1">
    <location>
        <begin position="59"/>
        <end position="79"/>
    </location>
</feature>
<protein>
    <submittedName>
        <fullName evidence="2">Uncharacterized protein</fullName>
    </submittedName>
</protein>
<dbReference type="VEuPathDB" id="AmoebaDB:FDP41_001558"/>
<dbReference type="RefSeq" id="XP_044563928.1">
    <property type="nucleotide sequence ID" value="XM_044704655.1"/>
</dbReference>
<dbReference type="GO" id="GO:0006633">
    <property type="term" value="P:fatty acid biosynthetic process"/>
    <property type="evidence" value="ECO:0007669"/>
    <property type="project" value="InterPro"/>
</dbReference>
<evidence type="ECO:0000313" key="3">
    <source>
        <dbReference type="Proteomes" id="UP000444721"/>
    </source>
</evidence>
<sequence>MKNNSRIIGMGVDLTSISRMHKLLMKYGEKFVKRIYHPIEIDQCPYSFESAFHRSNTSIGTLNTNTTNNNSPDNDDHHVSKREINTRDQEFNQHLLTQQHMVLQMKIAQYYASRWAAKEATIKALGVSGIGSKQMYVHKQQQTGHLLSETSKISNNYRTRLFPPLLKLEGEEISKIVREILDERNANDYVTHLSLSHEGDMAIANVIIEAIYE</sequence>
<reference evidence="2 3" key="1">
    <citation type="journal article" date="2019" name="Sci. Rep.">
        <title>Nanopore sequencing improves the draft genome of the human pathogenic amoeba Naegleria fowleri.</title>
        <authorList>
            <person name="Liechti N."/>
            <person name="Schurch N."/>
            <person name="Bruggmann R."/>
            <person name="Wittwer M."/>
        </authorList>
    </citation>
    <scope>NUCLEOTIDE SEQUENCE [LARGE SCALE GENOMIC DNA]</scope>
    <source>
        <strain evidence="2 3">ATCC 30894</strain>
    </source>
</reference>
<proteinExistence type="inferred from homology"/>
<dbReference type="EMBL" id="VFQX01000027">
    <property type="protein sequence ID" value="KAF0979215.1"/>
    <property type="molecule type" value="Genomic_DNA"/>
</dbReference>
<dbReference type="OrthoDB" id="15433at2759"/>
<comment type="caution">
    <text evidence="2">The sequence shown here is derived from an EMBL/GenBank/DDBJ whole genome shotgun (WGS) entry which is preliminary data.</text>
</comment>
<dbReference type="GO" id="GO:0008897">
    <property type="term" value="F:holo-[acyl-carrier-protein] synthase activity"/>
    <property type="evidence" value="ECO:0007669"/>
    <property type="project" value="InterPro"/>
</dbReference>
<dbReference type="InterPro" id="IPR037143">
    <property type="entry name" value="4-PPantetheinyl_Trfase_dom_sf"/>
</dbReference>
<dbReference type="GO" id="GO:0000287">
    <property type="term" value="F:magnesium ion binding"/>
    <property type="evidence" value="ECO:0007669"/>
    <property type="project" value="InterPro"/>
</dbReference>
<dbReference type="HAMAP" id="MF_00101">
    <property type="entry name" value="AcpS"/>
    <property type="match status" value="1"/>
</dbReference>
<gene>
    <name evidence="2" type="ORF">FDP41_001558</name>
</gene>
<dbReference type="GeneID" id="68108776"/>
<keyword evidence="3" id="KW-1185">Reference proteome</keyword>
<dbReference type="SUPFAM" id="SSF56214">
    <property type="entry name" value="4'-phosphopantetheinyl transferase"/>
    <property type="match status" value="2"/>
</dbReference>
<name>A0A6A5C102_NAEFO</name>
<feature type="compositionally biased region" description="Low complexity" evidence="1">
    <location>
        <begin position="59"/>
        <end position="72"/>
    </location>
</feature>
<accession>A0A6A5C102</accession>
<dbReference type="VEuPathDB" id="AmoebaDB:NF0075450"/>
<organism evidence="2 3">
    <name type="scientific">Naegleria fowleri</name>
    <name type="common">Brain eating amoeba</name>
    <dbReference type="NCBI Taxonomy" id="5763"/>
    <lineage>
        <taxon>Eukaryota</taxon>
        <taxon>Discoba</taxon>
        <taxon>Heterolobosea</taxon>
        <taxon>Tetramitia</taxon>
        <taxon>Eutetramitia</taxon>
        <taxon>Vahlkampfiidae</taxon>
        <taxon>Naegleria</taxon>
    </lineage>
</organism>
<dbReference type="Proteomes" id="UP000444721">
    <property type="component" value="Unassembled WGS sequence"/>
</dbReference>
<evidence type="ECO:0000313" key="2">
    <source>
        <dbReference type="EMBL" id="KAF0979215.1"/>
    </source>
</evidence>
<dbReference type="Gene3D" id="3.90.470.20">
    <property type="entry name" value="4'-phosphopantetheinyl transferase domain"/>
    <property type="match status" value="1"/>
</dbReference>